<evidence type="ECO:0000256" key="3">
    <source>
        <dbReference type="ARBA" id="ARBA00004342"/>
    </source>
</evidence>
<dbReference type="InterPro" id="IPR011992">
    <property type="entry name" value="EF-hand-dom_pair"/>
</dbReference>
<evidence type="ECO:0000256" key="23">
    <source>
        <dbReference type="PROSITE-ProRule" id="PRU10141"/>
    </source>
</evidence>
<dbReference type="GO" id="GO:0020005">
    <property type="term" value="C:symbiont-containing vacuole membrane"/>
    <property type="evidence" value="ECO:0007669"/>
    <property type="project" value="UniProtKB-SubCell"/>
</dbReference>
<dbReference type="InterPro" id="IPR011009">
    <property type="entry name" value="Kinase-like_dom_sf"/>
</dbReference>
<comment type="similarity">
    <text evidence="20">Belongs to the protein kinase superfamily. Ser/Thr protein kinase family. CDPK subfamily.</text>
</comment>
<dbReference type="SMART" id="SM00220">
    <property type="entry name" value="S_TKc"/>
    <property type="match status" value="1"/>
</dbReference>
<evidence type="ECO:0000313" key="27">
    <source>
        <dbReference type="EMBL" id="TFJ80717.1"/>
    </source>
</evidence>
<evidence type="ECO:0000256" key="6">
    <source>
        <dbReference type="ARBA" id="ARBA00022511"/>
    </source>
</evidence>
<keyword evidence="28" id="KW-1185">Reference proteome</keyword>
<evidence type="ECO:0000256" key="4">
    <source>
        <dbReference type="ARBA" id="ARBA00004425"/>
    </source>
</evidence>
<dbReference type="PROSITE" id="PS50011">
    <property type="entry name" value="PROTEIN_KINASE_DOM"/>
    <property type="match status" value="1"/>
</dbReference>
<keyword evidence="8" id="KW-0808">Transferase</keyword>
<gene>
    <name evidence="27" type="ORF">NSK_007894</name>
</gene>
<evidence type="ECO:0000256" key="17">
    <source>
        <dbReference type="ARBA" id="ARBA00023139"/>
    </source>
</evidence>
<evidence type="ECO:0000256" key="14">
    <source>
        <dbReference type="ARBA" id="ARBA00022846"/>
    </source>
</evidence>
<comment type="caution">
    <text evidence="27">The sequence shown here is derived from an EMBL/GenBank/DDBJ whole genome shotgun (WGS) entry which is preliminary data.</text>
</comment>
<evidence type="ECO:0000256" key="2">
    <source>
        <dbReference type="ARBA" id="ARBA00004230"/>
    </source>
</evidence>
<keyword evidence="10 23" id="KW-0547">Nucleotide-binding</keyword>
<evidence type="ECO:0000259" key="25">
    <source>
        <dbReference type="PROSITE" id="PS50011"/>
    </source>
</evidence>
<dbReference type="CDD" id="cd05117">
    <property type="entry name" value="STKc_CAMK"/>
    <property type="match status" value="1"/>
</dbReference>
<evidence type="ECO:0000256" key="11">
    <source>
        <dbReference type="ARBA" id="ARBA00022777"/>
    </source>
</evidence>
<keyword evidence="15" id="KW-1043">Host membrane</keyword>
<feature type="compositionally biased region" description="Basic and acidic residues" evidence="24">
    <location>
        <begin position="16"/>
        <end position="25"/>
    </location>
</feature>
<dbReference type="InterPro" id="IPR000719">
    <property type="entry name" value="Prot_kinase_dom"/>
</dbReference>
<keyword evidence="11" id="KW-0418">Kinase</keyword>
<keyword evidence="5" id="KW-1003">Cell membrane</keyword>
<feature type="region of interest" description="Disordered" evidence="24">
    <location>
        <begin position="51"/>
        <end position="98"/>
    </location>
</feature>
<evidence type="ECO:0000256" key="20">
    <source>
        <dbReference type="ARBA" id="ARBA00024334"/>
    </source>
</evidence>
<feature type="domain" description="EF-hand" evidence="26">
    <location>
        <begin position="491"/>
        <end position="520"/>
    </location>
</feature>
<evidence type="ECO:0000256" key="12">
    <source>
        <dbReference type="ARBA" id="ARBA00022837"/>
    </source>
</evidence>
<dbReference type="PANTHER" id="PTHR24349">
    <property type="entry name" value="SERINE/THREONINE-PROTEIN KINASE"/>
    <property type="match status" value="1"/>
</dbReference>
<evidence type="ECO:0000256" key="19">
    <source>
        <dbReference type="ARBA" id="ARBA00023288"/>
    </source>
</evidence>
<evidence type="ECO:0000256" key="13">
    <source>
        <dbReference type="ARBA" id="ARBA00022840"/>
    </source>
</evidence>
<keyword evidence="19" id="KW-0449">Lipoprotein</keyword>
<feature type="compositionally biased region" description="Polar residues" evidence="24">
    <location>
        <begin position="87"/>
        <end position="98"/>
    </location>
</feature>
<evidence type="ECO:0000256" key="21">
    <source>
        <dbReference type="ARBA" id="ARBA00060437"/>
    </source>
</evidence>
<keyword evidence="15" id="KW-0472">Membrane</keyword>
<evidence type="ECO:0000256" key="7">
    <source>
        <dbReference type="ARBA" id="ARBA00022527"/>
    </source>
</evidence>
<evidence type="ECO:0000256" key="15">
    <source>
        <dbReference type="ARBA" id="ARBA00022870"/>
    </source>
</evidence>
<dbReference type="Gene3D" id="3.30.200.20">
    <property type="entry name" value="Phosphorylase Kinase, domain 1"/>
    <property type="match status" value="1"/>
</dbReference>
<dbReference type="InterPro" id="IPR002048">
    <property type="entry name" value="EF_hand_dom"/>
</dbReference>
<keyword evidence="18" id="KW-0966">Cell projection</keyword>
<sequence length="565" mass="62949">MGNAQGMVKSSATRQIADKQQERHPTVGRKAVNTDGKVVQIAAAAAVIDSDHCNQPRSHQQQRTAIKVTSEASKPAAKGGAGGTSPVSKVTVASTSGSSGYVTAGIRDIKSKYDIDPREIGHGHYGVVRKAKNRETGEAFAIKSIRKAKVSRLDSLRREIDILQAVDHPQIIKLVDVYEDDKFLHLVTELCTGGEMFDRIIAKTKSAEGHYSEKDAAVIMRKILDAIDYCHTVHNICHRDLKPENFLFKTEDPSAELKIIDFGLSRFEDDQKYMTTRVGTPYYIAPEVLNRMYDKSCDLWSIGVIMYILLCGYPPFYGDTDADIFASVRRAEFTFPSPEWDDISPSAKDLIRKLLSKDPRKRPSAAAALNHEWFQVLKKDGEITQALTEHLRNSLRRFIGMNKLKRVALTIIAEQVAEADVAHVQKAFEALDTNKDGVITVAELQQAAEQEGLTNVKEQVARLMHGVDVNENTAIDYNEFLAATMERSVYVRDEHIRRAFQHFDQDMDGHITVQDLVEALGTEENAREVLGDIDRNGDGVISLDEFKNMMEAAGSSSFSRHLDGK</sequence>
<proteinExistence type="inferred from homology"/>
<dbReference type="FunFam" id="3.30.200.20:FF:000880">
    <property type="entry name" value="Predicted protein"/>
    <property type="match status" value="1"/>
</dbReference>
<name>A0A4D9CRM8_9STRA</name>
<comment type="subcellular location">
    <subcellularLocation>
        <location evidence="3">Cell membrane</location>
        <topology evidence="3">Lipid-anchor</topology>
        <orientation evidence="3">Cytoplasmic side</orientation>
    </subcellularLocation>
    <subcellularLocation>
        <location evidence="2">Cell projection</location>
        <location evidence="2">Cilium</location>
        <location evidence="2">Flagellum</location>
    </subcellularLocation>
    <subcellularLocation>
        <location evidence="4">Host cell membrane</location>
        <topology evidence="4">Lipid-anchor</topology>
    </subcellularLocation>
    <subcellularLocation>
        <location evidence="21">Parasitophorous vacuole membrane</location>
        <topology evidence="21">Lipid-anchor</topology>
    </subcellularLocation>
</comment>
<dbReference type="GO" id="GO:0004674">
    <property type="term" value="F:protein serine/threonine kinase activity"/>
    <property type="evidence" value="ECO:0007669"/>
    <property type="project" value="UniProtKB-KW"/>
</dbReference>
<dbReference type="Gene3D" id="1.10.510.10">
    <property type="entry name" value="Transferase(Phosphotransferase) domain 1"/>
    <property type="match status" value="1"/>
</dbReference>
<protein>
    <recommendedName>
        <fullName evidence="22">Calcium-dependent protein kinase 1</fullName>
    </recommendedName>
</protein>
<dbReference type="OrthoDB" id="40902at2759"/>
<evidence type="ECO:0000256" key="8">
    <source>
        <dbReference type="ARBA" id="ARBA00022679"/>
    </source>
</evidence>
<dbReference type="SUPFAM" id="SSF47473">
    <property type="entry name" value="EF-hand"/>
    <property type="match status" value="1"/>
</dbReference>
<evidence type="ECO:0000259" key="26">
    <source>
        <dbReference type="PROSITE" id="PS50222"/>
    </source>
</evidence>
<feature type="compositionally biased region" description="Polar residues" evidence="24">
    <location>
        <begin position="55"/>
        <end position="64"/>
    </location>
</feature>
<keyword evidence="7" id="KW-0723">Serine/threonine-protein kinase</keyword>
<dbReference type="FunFam" id="1.10.238.10:FF:000001">
    <property type="entry name" value="Calmodulin 1"/>
    <property type="match status" value="1"/>
</dbReference>
<dbReference type="PROSITE" id="PS00108">
    <property type="entry name" value="PROTEIN_KINASE_ST"/>
    <property type="match status" value="1"/>
</dbReference>
<dbReference type="Pfam" id="PF13499">
    <property type="entry name" value="EF-hand_7"/>
    <property type="match status" value="2"/>
</dbReference>
<feature type="domain" description="EF-hand" evidence="26">
    <location>
        <begin position="521"/>
        <end position="556"/>
    </location>
</feature>
<dbReference type="InterPro" id="IPR008271">
    <property type="entry name" value="Ser/Thr_kinase_AS"/>
</dbReference>
<feature type="region of interest" description="Disordered" evidence="24">
    <location>
        <begin position="1"/>
        <end position="27"/>
    </location>
</feature>
<dbReference type="GO" id="GO:0005524">
    <property type="term" value="F:ATP binding"/>
    <property type="evidence" value="ECO:0007669"/>
    <property type="project" value="UniProtKB-UniRule"/>
</dbReference>
<dbReference type="CDD" id="cd00051">
    <property type="entry name" value="EFh"/>
    <property type="match status" value="1"/>
</dbReference>
<dbReference type="PROSITE" id="PS00018">
    <property type="entry name" value="EF_HAND_1"/>
    <property type="match status" value="2"/>
</dbReference>
<evidence type="ECO:0000256" key="22">
    <source>
        <dbReference type="ARBA" id="ARBA00068067"/>
    </source>
</evidence>
<feature type="domain" description="EF-hand" evidence="26">
    <location>
        <begin position="419"/>
        <end position="454"/>
    </location>
</feature>
<dbReference type="GO" id="GO:0031514">
    <property type="term" value="C:motile cilium"/>
    <property type="evidence" value="ECO:0007669"/>
    <property type="project" value="UniProtKB-SubCell"/>
</dbReference>
<dbReference type="Gene3D" id="1.10.238.10">
    <property type="entry name" value="EF-hand"/>
    <property type="match status" value="2"/>
</dbReference>
<dbReference type="GO" id="GO:0005886">
    <property type="term" value="C:plasma membrane"/>
    <property type="evidence" value="ECO:0007669"/>
    <property type="project" value="UniProtKB-SubCell"/>
</dbReference>
<keyword evidence="17" id="KW-0564">Palmitate</keyword>
<evidence type="ECO:0000256" key="10">
    <source>
        <dbReference type="ARBA" id="ARBA00022741"/>
    </source>
</evidence>
<dbReference type="Pfam" id="PF00069">
    <property type="entry name" value="Pkinase"/>
    <property type="match status" value="1"/>
</dbReference>
<evidence type="ECO:0000256" key="24">
    <source>
        <dbReference type="SAM" id="MobiDB-lite"/>
    </source>
</evidence>
<keyword evidence="14" id="KW-0282">Flagellum</keyword>
<dbReference type="Proteomes" id="UP000355283">
    <property type="component" value="Unassembled WGS sequence"/>
</dbReference>
<feature type="binding site" evidence="23">
    <location>
        <position position="147"/>
    </location>
    <ligand>
        <name>ATP</name>
        <dbReference type="ChEBI" id="CHEBI:30616"/>
    </ligand>
</feature>
<dbReference type="SUPFAM" id="SSF56112">
    <property type="entry name" value="Protein kinase-like (PK-like)"/>
    <property type="match status" value="1"/>
</dbReference>
<dbReference type="InterPro" id="IPR018247">
    <property type="entry name" value="EF_Hand_1_Ca_BS"/>
</dbReference>
<comment type="cofactor">
    <cofactor evidence="1">
        <name>Mg(2+)</name>
        <dbReference type="ChEBI" id="CHEBI:18420"/>
    </cofactor>
</comment>
<reference evidence="27 28" key="1">
    <citation type="submission" date="2019-01" db="EMBL/GenBank/DDBJ databases">
        <title>Nuclear Genome Assembly of the Microalgal Biofuel strain Nannochloropsis salina CCMP1776.</title>
        <authorList>
            <person name="Hovde B."/>
        </authorList>
    </citation>
    <scope>NUCLEOTIDE SEQUENCE [LARGE SCALE GENOMIC DNA]</scope>
    <source>
        <strain evidence="27 28">CCMP1776</strain>
    </source>
</reference>
<dbReference type="PROSITE" id="PS00107">
    <property type="entry name" value="PROTEIN_KINASE_ATP"/>
    <property type="match status" value="1"/>
</dbReference>
<dbReference type="EMBL" id="SDOX01000158">
    <property type="protein sequence ID" value="TFJ80717.1"/>
    <property type="molecule type" value="Genomic_DNA"/>
</dbReference>
<dbReference type="InterPro" id="IPR050205">
    <property type="entry name" value="CDPK_Ser/Thr_kinases"/>
</dbReference>
<keyword evidence="9" id="KW-0519">Myristate</keyword>
<keyword evidence="6" id="KW-1032">Host cell membrane</keyword>
<evidence type="ECO:0000256" key="16">
    <source>
        <dbReference type="ARBA" id="ARBA00023069"/>
    </source>
</evidence>
<dbReference type="PROSITE" id="PS50222">
    <property type="entry name" value="EF_HAND_2"/>
    <property type="match status" value="3"/>
</dbReference>
<dbReference type="SMART" id="SM00054">
    <property type="entry name" value="EFh"/>
    <property type="match status" value="4"/>
</dbReference>
<keyword evidence="12" id="KW-0106">Calcium</keyword>
<evidence type="ECO:0000313" key="28">
    <source>
        <dbReference type="Proteomes" id="UP000355283"/>
    </source>
</evidence>
<feature type="domain" description="Protein kinase" evidence="25">
    <location>
        <begin position="114"/>
        <end position="374"/>
    </location>
</feature>
<evidence type="ECO:0000256" key="1">
    <source>
        <dbReference type="ARBA" id="ARBA00001946"/>
    </source>
</evidence>
<dbReference type="FunFam" id="1.10.510.10:FF:000398">
    <property type="entry name" value="Calcium-dependent protein kinase 1"/>
    <property type="match status" value="1"/>
</dbReference>
<dbReference type="GO" id="GO:0020002">
    <property type="term" value="C:host cell plasma membrane"/>
    <property type="evidence" value="ECO:0007669"/>
    <property type="project" value="UniProtKB-SubCell"/>
</dbReference>
<keyword evidence="16" id="KW-0969">Cilium</keyword>
<keyword evidence="13 23" id="KW-0067">ATP-binding</keyword>
<evidence type="ECO:0000256" key="5">
    <source>
        <dbReference type="ARBA" id="ARBA00022475"/>
    </source>
</evidence>
<evidence type="ECO:0000256" key="9">
    <source>
        <dbReference type="ARBA" id="ARBA00022707"/>
    </source>
</evidence>
<dbReference type="AlphaFoldDB" id="A0A4D9CRM8"/>
<accession>A0A4D9CRM8</accession>
<dbReference type="InterPro" id="IPR017441">
    <property type="entry name" value="Protein_kinase_ATP_BS"/>
</dbReference>
<evidence type="ECO:0000256" key="18">
    <source>
        <dbReference type="ARBA" id="ARBA00023273"/>
    </source>
</evidence>
<dbReference type="GO" id="GO:0005509">
    <property type="term" value="F:calcium ion binding"/>
    <property type="evidence" value="ECO:0007669"/>
    <property type="project" value="InterPro"/>
</dbReference>
<organism evidence="27 28">
    <name type="scientific">Nannochloropsis salina CCMP1776</name>
    <dbReference type="NCBI Taxonomy" id="1027361"/>
    <lineage>
        <taxon>Eukaryota</taxon>
        <taxon>Sar</taxon>
        <taxon>Stramenopiles</taxon>
        <taxon>Ochrophyta</taxon>
        <taxon>Eustigmatophyceae</taxon>
        <taxon>Eustigmatales</taxon>
        <taxon>Monodopsidaceae</taxon>
        <taxon>Microchloropsis</taxon>
        <taxon>Microchloropsis salina</taxon>
    </lineage>
</organism>